<proteinExistence type="predicted"/>
<sequence>MRSDVPLVVTEGNYLLLDHGPWAAVRDLLDEVWYVETDESTRLDLLVRRHIAFGKDAVTARAWAHGSDQRNAELVAATRHRTDVTVRINHSVPDAAPHAQAAGPS</sequence>
<keyword evidence="2" id="KW-1185">Reference proteome</keyword>
<evidence type="ECO:0000313" key="2">
    <source>
        <dbReference type="Proteomes" id="UP000199013"/>
    </source>
</evidence>
<name>A0A1C3NXU3_9ACTN</name>
<dbReference type="AlphaFoldDB" id="A0A1C3NXU3"/>
<organism evidence="1 2">
    <name type="scientific">Candidatus Protofrankia californiensis</name>
    <dbReference type="NCBI Taxonomy" id="1839754"/>
    <lineage>
        <taxon>Bacteria</taxon>
        <taxon>Bacillati</taxon>
        <taxon>Actinomycetota</taxon>
        <taxon>Actinomycetes</taxon>
        <taxon>Frankiales</taxon>
        <taxon>Frankiaceae</taxon>
        <taxon>Protofrankia</taxon>
    </lineage>
</organism>
<accession>A0A1C3NXU3</accession>
<dbReference type="Proteomes" id="UP000199013">
    <property type="component" value="Unassembled WGS sequence"/>
</dbReference>
<reference evidence="2" key="1">
    <citation type="submission" date="2016-02" db="EMBL/GenBank/DDBJ databases">
        <authorList>
            <person name="Wibberg D."/>
        </authorList>
    </citation>
    <scope>NUCLEOTIDE SEQUENCE [LARGE SCALE GENOMIC DNA]</scope>
</reference>
<evidence type="ECO:0000313" key="1">
    <source>
        <dbReference type="EMBL" id="SBW22370.1"/>
    </source>
</evidence>
<dbReference type="EMBL" id="FLUV01001056">
    <property type="protein sequence ID" value="SBW22370.1"/>
    <property type="molecule type" value="Genomic_DNA"/>
</dbReference>
<protein>
    <submittedName>
        <fullName evidence="1">Uncharacterized protein</fullName>
    </submittedName>
</protein>
<dbReference type="SUPFAM" id="SSF52540">
    <property type="entry name" value="P-loop containing nucleoside triphosphate hydrolases"/>
    <property type="match status" value="1"/>
</dbReference>
<dbReference type="InterPro" id="IPR027417">
    <property type="entry name" value="P-loop_NTPase"/>
</dbReference>
<gene>
    <name evidence="1" type="ORF">FDG2_2528</name>
</gene>
<dbReference type="Gene3D" id="3.40.50.300">
    <property type="entry name" value="P-loop containing nucleotide triphosphate hydrolases"/>
    <property type="match status" value="1"/>
</dbReference>